<dbReference type="Proteomes" id="UP000663828">
    <property type="component" value="Unassembled WGS sequence"/>
</dbReference>
<name>A0A816HKL6_ADIRI</name>
<feature type="transmembrane region" description="Helical" evidence="1">
    <location>
        <begin position="52"/>
        <end position="70"/>
    </location>
</feature>
<keyword evidence="3" id="KW-1185">Reference proteome</keyword>
<accession>A0A816HKL6</accession>
<dbReference type="EMBL" id="CAJNOR010017118">
    <property type="protein sequence ID" value="CAF1686801.1"/>
    <property type="molecule type" value="Genomic_DNA"/>
</dbReference>
<organism evidence="2 3">
    <name type="scientific">Adineta ricciae</name>
    <name type="common">Rotifer</name>
    <dbReference type="NCBI Taxonomy" id="249248"/>
    <lineage>
        <taxon>Eukaryota</taxon>
        <taxon>Metazoa</taxon>
        <taxon>Spiralia</taxon>
        <taxon>Gnathifera</taxon>
        <taxon>Rotifera</taxon>
        <taxon>Eurotatoria</taxon>
        <taxon>Bdelloidea</taxon>
        <taxon>Adinetida</taxon>
        <taxon>Adinetidae</taxon>
        <taxon>Adineta</taxon>
    </lineage>
</organism>
<keyword evidence="1" id="KW-1133">Transmembrane helix</keyword>
<feature type="transmembrane region" description="Helical" evidence="1">
    <location>
        <begin position="124"/>
        <end position="147"/>
    </location>
</feature>
<evidence type="ECO:0000313" key="3">
    <source>
        <dbReference type="Proteomes" id="UP000663828"/>
    </source>
</evidence>
<keyword evidence="1" id="KW-0472">Membrane</keyword>
<feature type="non-terminal residue" evidence="2">
    <location>
        <position position="1"/>
    </location>
</feature>
<keyword evidence="1" id="KW-0812">Transmembrane</keyword>
<evidence type="ECO:0000256" key="1">
    <source>
        <dbReference type="SAM" id="Phobius"/>
    </source>
</evidence>
<feature type="non-terminal residue" evidence="2">
    <location>
        <position position="300"/>
    </location>
</feature>
<evidence type="ECO:0000313" key="2">
    <source>
        <dbReference type="EMBL" id="CAF1686801.1"/>
    </source>
</evidence>
<proteinExistence type="predicted"/>
<comment type="caution">
    <text evidence="2">The sequence shown here is derived from an EMBL/GenBank/DDBJ whole genome shotgun (WGS) entry which is preliminary data.</text>
</comment>
<protein>
    <submittedName>
        <fullName evidence="2">Uncharacterized protein</fullName>
    </submittedName>
</protein>
<reference evidence="2" key="1">
    <citation type="submission" date="2021-02" db="EMBL/GenBank/DDBJ databases">
        <authorList>
            <person name="Nowell W R."/>
        </authorList>
    </citation>
    <scope>NUCLEOTIDE SEQUENCE</scope>
</reference>
<sequence>NASIETIVDNLFIEAWTTEQAFSDYYAQCAPNLCTYTSVRHNNALYVITKFLGLYGGLSAALRLCIPFIIDKWRKKTRNTLTVPRPIISHTQRLRAIWHWIGIKIIELNLFKTRTMHTDAFELITLRISTWTYLIVLSLSMLIIVLFTCLSDQIHYGAVDDPSIADFEYLKEKYTKSTQCPCSEIVIPHYSFISLSPHFHPVCTSDFVSDLWFKSIADAGWPQHINRVEDVFIGGHKYFKSLSSLCQLTKATILGALSIFNQSSLITDQTLSNAEFTAHTRHAFNQFVLNTAAEVKHSIA</sequence>
<gene>
    <name evidence="2" type="ORF">XAT740_LOCUS62144</name>
</gene>
<dbReference type="AlphaFoldDB" id="A0A816HKL6"/>